<evidence type="ECO:0000313" key="3">
    <source>
        <dbReference type="Proteomes" id="UP001140206"/>
    </source>
</evidence>
<dbReference type="AlphaFoldDB" id="A0AAV8FV78"/>
<dbReference type="PANTHER" id="PTHR31900:SF27">
    <property type="entry name" value="FBD DOMAIN-CONTAINING PROTEIN"/>
    <property type="match status" value="1"/>
</dbReference>
<dbReference type="EMBL" id="JAMFTS010000002">
    <property type="protein sequence ID" value="KAJ4794733.1"/>
    <property type="molecule type" value="Genomic_DNA"/>
</dbReference>
<dbReference type="InterPro" id="IPR032675">
    <property type="entry name" value="LRR_dom_sf"/>
</dbReference>
<dbReference type="Pfam" id="PF00646">
    <property type="entry name" value="F-box"/>
    <property type="match status" value="1"/>
</dbReference>
<dbReference type="InterPro" id="IPR055411">
    <property type="entry name" value="LRR_FXL15/At3g58940/PEG3-like"/>
</dbReference>
<proteinExistence type="predicted"/>
<dbReference type="SMART" id="SM00579">
    <property type="entry name" value="FBD"/>
    <property type="match status" value="1"/>
</dbReference>
<name>A0AAV8FV78_9POAL</name>
<keyword evidence="3" id="KW-1185">Reference proteome</keyword>
<dbReference type="Gene3D" id="3.80.10.10">
    <property type="entry name" value="Ribonuclease Inhibitor"/>
    <property type="match status" value="1"/>
</dbReference>
<dbReference type="Proteomes" id="UP001140206">
    <property type="component" value="Chromosome 2"/>
</dbReference>
<dbReference type="InterPro" id="IPR001810">
    <property type="entry name" value="F-box_dom"/>
</dbReference>
<protein>
    <submittedName>
        <fullName evidence="2">F-box family protein</fullName>
    </submittedName>
</protein>
<evidence type="ECO:0000313" key="2">
    <source>
        <dbReference type="EMBL" id="KAJ4794733.1"/>
    </source>
</evidence>
<accession>A0AAV8FV78</accession>
<dbReference type="SUPFAM" id="SSF81383">
    <property type="entry name" value="F-box domain"/>
    <property type="match status" value="1"/>
</dbReference>
<comment type="caution">
    <text evidence="2">The sequence shown here is derived from an EMBL/GenBank/DDBJ whole genome shotgun (WGS) entry which is preliminary data.</text>
</comment>
<organism evidence="2 3">
    <name type="scientific">Rhynchospora pubera</name>
    <dbReference type="NCBI Taxonomy" id="906938"/>
    <lineage>
        <taxon>Eukaryota</taxon>
        <taxon>Viridiplantae</taxon>
        <taxon>Streptophyta</taxon>
        <taxon>Embryophyta</taxon>
        <taxon>Tracheophyta</taxon>
        <taxon>Spermatophyta</taxon>
        <taxon>Magnoliopsida</taxon>
        <taxon>Liliopsida</taxon>
        <taxon>Poales</taxon>
        <taxon>Cyperaceae</taxon>
        <taxon>Cyperoideae</taxon>
        <taxon>Rhynchosporeae</taxon>
        <taxon>Rhynchospora</taxon>
    </lineage>
</organism>
<dbReference type="Pfam" id="PF24758">
    <property type="entry name" value="LRR_At5g56370"/>
    <property type="match status" value="1"/>
</dbReference>
<gene>
    <name evidence="2" type="ORF">LUZ62_045979</name>
</gene>
<evidence type="ECO:0000259" key="1">
    <source>
        <dbReference type="SMART" id="SM00579"/>
    </source>
</evidence>
<dbReference type="InterPro" id="IPR036047">
    <property type="entry name" value="F-box-like_dom_sf"/>
</dbReference>
<dbReference type="InterPro" id="IPR050232">
    <property type="entry name" value="FBL13/AtMIF1-like"/>
</dbReference>
<feature type="domain" description="FBD" evidence="1">
    <location>
        <begin position="358"/>
        <end position="429"/>
    </location>
</feature>
<reference evidence="2" key="1">
    <citation type="submission" date="2022-08" db="EMBL/GenBank/DDBJ databases">
        <authorList>
            <person name="Marques A."/>
        </authorList>
    </citation>
    <scope>NUCLEOTIDE SEQUENCE</scope>
    <source>
        <strain evidence="2">RhyPub2mFocal</strain>
        <tissue evidence="2">Leaves</tissue>
    </source>
</reference>
<sequence>MAKAKELDRLSALPLEIKTSLLRRLPIEDAVRTSTLSHSWRHVWTHLSKLSFNFCYPDDTDLHQAWFEVFVYLISSLRGPVTDFDLCYYPNAYKSVDLICFLSLIFQKGGLRKLSLDNYNYSCSALVQLPYFRSLRVLYLRHFDLLLPHDFQGFEHLEDLSLYGVCISQKDIQLLIDGSKNLKKFEGHVHSDDGNTLSLTFNSPLLTYVQYYFSDSVKQVRVINAPLLEKAHVSARIGATSSKEEFAFIAALTSKFIADIATVSDFSLGFQTLKCFFQDTVPCALRVQFLQLKALHLEGSVTCLDEKVFATFCCLLRNMPVLESLEIECIDPPGALEDLIEPDGSKVNECIKKEDGISCLERNLRQLTISVTSSMSIVAMGMIRFILLNASVIELAEIIYRGDNEVEPSIVEELNLVEKVSPNVNVVFSSTSDWF</sequence>
<dbReference type="InterPro" id="IPR006566">
    <property type="entry name" value="FBD"/>
</dbReference>
<dbReference type="PANTHER" id="PTHR31900">
    <property type="entry name" value="F-BOX/RNI SUPERFAMILY PROTEIN-RELATED"/>
    <property type="match status" value="1"/>
</dbReference>
<dbReference type="SUPFAM" id="SSF52047">
    <property type="entry name" value="RNI-like"/>
    <property type="match status" value="1"/>
</dbReference>